<accession>A0ABS7R0X7</accession>
<evidence type="ECO:0000259" key="3">
    <source>
        <dbReference type="PROSITE" id="PS50966"/>
    </source>
</evidence>
<evidence type="ECO:0000256" key="1">
    <source>
        <dbReference type="PROSITE-ProRule" id="PRU00325"/>
    </source>
</evidence>
<dbReference type="PROSITE" id="PS50966">
    <property type="entry name" value="ZF_SWIM"/>
    <property type="match status" value="1"/>
</dbReference>
<comment type="caution">
    <text evidence="4">The sequence shown here is derived from an EMBL/GenBank/DDBJ whole genome shotgun (WGS) entry which is preliminary data.</text>
</comment>
<evidence type="ECO:0000313" key="5">
    <source>
        <dbReference type="Proteomes" id="UP001198565"/>
    </source>
</evidence>
<keyword evidence="1" id="KW-0863">Zinc-finger</keyword>
<keyword evidence="5" id="KW-1185">Reference proteome</keyword>
<evidence type="ECO:0000256" key="2">
    <source>
        <dbReference type="SAM" id="MobiDB-lite"/>
    </source>
</evidence>
<name>A0ABS7R0X7_9ACTN</name>
<proteinExistence type="predicted"/>
<reference evidence="4 5" key="1">
    <citation type="submission" date="2021-08" db="EMBL/GenBank/DDBJ databases">
        <title>Streptomyces sp. PTM05 isolated from lichen.</title>
        <authorList>
            <person name="Somphong A."/>
            <person name="Phongsopitanun W."/>
            <person name="Tanasupawat S."/>
        </authorList>
    </citation>
    <scope>NUCLEOTIDE SEQUENCE [LARGE SCALE GENOMIC DNA]</scope>
    <source>
        <strain evidence="4 5">Ptm05</strain>
    </source>
</reference>
<keyword evidence="1" id="KW-0862">Zinc</keyword>
<feature type="domain" description="SWIM-type" evidence="3">
    <location>
        <begin position="110"/>
        <end position="147"/>
    </location>
</feature>
<feature type="region of interest" description="Disordered" evidence="2">
    <location>
        <begin position="160"/>
        <end position="206"/>
    </location>
</feature>
<organism evidence="4 5">
    <name type="scientific">Streptantibioticus parmotrematis</name>
    <dbReference type="NCBI Taxonomy" id="2873249"/>
    <lineage>
        <taxon>Bacteria</taxon>
        <taxon>Bacillati</taxon>
        <taxon>Actinomycetota</taxon>
        <taxon>Actinomycetes</taxon>
        <taxon>Kitasatosporales</taxon>
        <taxon>Streptomycetaceae</taxon>
        <taxon>Streptantibioticus</taxon>
    </lineage>
</organism>
<dbReference type="PANTHER" id="PTHR38133:SF1">
    <property type="entry name" value="SLR1429 PROTEIN"/>
    <property type="match status" value="1"/>
</dbReference>
<keyword evidence="1" id="KW-0479">Metal-binding</keyword>
<feature type="compositionally biased region" description="Basic residues" evidence="2">
    <location>
        <begin position="162"/>
        <end position="172"/>
    </location>
</feature>
<feature type="region of interest" description="Disordered" evidence="2">
    <location>
        <begin position="385"/>
        <end position="417"/>
    </location>
</feature>
<dbReference type="EMBL" id="JAINVZ010000035">
    <property type="protein sequence ID" value="MBY8889122.1"/>
    <property type="molecule type" value="Genomic_DNA"/>
</dbReference>
<protein>
    <recommendedName>
        <fullName evidence="3">SWIM-type domain-containing protein</fullName>
    </recommendedName>
</protein>
<dbReference type="RefSeq" id="WP_222982176.1">
    <property type="nucleotide sequence ID" value="NZ_JAINVZ010000035.1"/>
</dbReference>
<evidence type="ECO:0000313" key="4">
    <source>
        <dbReference type="EMBL" id="MBY8889122.1"/>
    </source>
</evidence>
<sequence>MTLRPSTAGWAHGLAATLLSQAVHDTTLWTTARHLAADGTAGPLNINKGSATVKFFLPDGRHCRPRLVVTELTDTDWDRVEAAITARPDAAELAGTNAISDQFADPAATGGIPILPTAHDISHTCDCTPTAAASPCPHSLAVGLLLADRIRTAPAPLFTLRGRPHQNLKNRLRNSPPPPGPGTLHSAAPVIPATRHPHASTPPEPEALPTVAIPEPVDLDLTSAQPALQPAKLTPPPAPLPHLDQLTLLAADTAHRAARLLDQGEPPLCEDPAGDLARFTSLPHGADYRQTAMDHLGLAAIDMGHLQLAYTYGGPGGTAAYLEPFHLEHDALADAQTAIQPHRPAPTAPIEYAENRLTDRAAGVQLRYGPDGRWHPYRAPYGPWRPVPGPSSDPAQAYRAARTAARNNLARKGRTAR</sequence>
<feature type="compositionally biased region" description="Low complexity" evidence="2">
    <location>
        <begin position="395"/>
        <end position="408"/>
    </location>
</feature>
<dbReference type="InterPro" id="IPR007527">
    <property type="entry name" value="Znf_SWIM"/>
</dbReference>
<dbReference type="Proteomes" id="UP001198565">
    <property type="component" value="Unassembled WGS sequence"/>
</dbReference>
<gene>
    <name evidence="4" type="ORF">K7472_30390</name>
</gene>
<dbReference type="PANTHER" id="PTHR38133">
    <property type="entry name" value="SLR1429 PROTEIN"/>
    <property type="match status" value="1"/>
</dbReference>